<evidence type="ECO:0000256" key="11">
    <source>
        <dbReference type="PIRSR" id="PIRSR000445-3"/>
    </source>
</evidence>
<feature type="binding site" evidence="8 10">
    <location>
        <position position="128"/>
    </location>
    <ligand>
        <name>substrate</name>
    </ligand>
</feature>
<keyword evidence="5 8" id="KW-0560">Oxidoreductase</keyword>
<dbReference type="InterPro" id="IPR018214">
    <property type="entry name" value="GluRdtase_CS"/>
</dbReference>
<protein>
    <recommendedName>
        <fullName evidence="3 8">Glutamyl-tRNA reductase</fullName>
        <shortName evidence="8">GluTR</shortName>
        <ecNumber evidence="3 8">1.2.1.70</ecNumber>
    </recommendedName>
</protein>
<dbReference type="InterPro" id="IPR036343">
    <property type="entry name" value="GluRdtase_N_sf"/>
</dbReference>
<comment type="domain">
    <text evidence="8">Possesses an unusual extended V-shaped dimeric structure with each monomer consisting of three distinct domains arranged along a curved 'spinal' alpha-helix. The N-terminal catalytic domain specifically recognizes the glutamate moiety of the substrate. The second domain is the NADPH-binding domain, and the third C-terminal domain is responsible for dimerization.</text>
</comment>
<comment type="miscellaneous">
    <text evidence="8">During catalysis, the active site Cys acts as a nucleophile attacking the alpha-carbonyl group of tRNA-bound glutamate with the formation of a thioester intermediate between enzyme and glutamate, and the concomitant release of tRNA(Glu). The thioester intermediate is finally reduced by direct hydride transfer from NADPH, to form the product GSA.</text>
</comment>
<dbReference type="InterPro" id="IPR036453">
    <property type="entry name" value="GluRdtase_dimer_dom_sf"/>
</dbReference>
<feature type="domain" description="Quinate/shikimate 5-dehydrogenase/glutamyl-tRNA reductase" evidence="15">
    <location>
        <begin position="186"/>
        <end position="313"/>
    </location>
</feature>
<gene>
    <name evidence="8 17" type="primary">hemA</name>
    <name evidence="17" type="ORF">NCTC12221_00973</name>
</gene>
<organism evidence="17 18">
    <name type="scientific">Helicobacter cinaedi</name>
    <dbReference type="NCBI Taxonomy" id="213"/>
    <lineage>
        <taxon>Bacteria</taxon>
        <taxon>Pseudomonadati</taxon>
        <taxon>Campylobacterota</taxon>
        <taxon>Epsilonproteobacteria</taxon>
        <taxon>Campylobacterales</taxon>
        <taxon>Helicobacteraceae</taxon>
        <taxon>Helicobacter</taxon>
    </lineage>
</organism>
<dbReference type="InterPro" id="IPR000343">
    <property type="entry name" value="4pyrrol_synth_GluRdtase"/>
</dbReference>
<dbReference type="Gene3D" id="3.40.50.720">
    <property type="entry name" value="NAD(P)-binding Rossmann-like Domain"/>
    <property type="match status" value="1"/>
</dbReference>
<dbReference type="RefSeq" id="WP_115026550.1">
    <property type="nucleotide sequence ID" value="NZ_UGHZ01000001.1"/>
</dbReference>
<comment type="similarity">
    <text evidence="2 8 13">Belongs to the glutamyl-tRNA reductase family.</text>
</comment>
<keyword evidence="6 8" id="KW-0627">Porphyrin biosynthesis</keyword>
<feature type="binding site" evidence="8 10">
    <location>
        <begin position="122"/>
        <end position="124"/>
    </location>
    <ligand>
        <name>substrate</name>
    </ligand>
</feature>
<evidence type="ECO:0000256" key="5">
    <source>
        <dbReference type="ARBA" id="ARBA00023002"/>
    </source>
</evidence>
<sequence>MQRQEEQKTQYMVISFSHKNTDIAMREKLNITQAKILPFLQEINESESISESILLCTCNRIEIYVSMYDRKIARSHIYATLAKYTGLDSILIEQNAIVRLNEYAIYHIFGVASSLDSLVVGETQITGQLKNAYKLSFDNKLCGKDMTRLMHFAFKCAANVRQETDISAHSVSVASTAVRMAEHKLKQVGQNLDSTHALVIGSGEMGRLACKHLLNAGAKITLLSRTKQNAYNLAKELDSKNVNIESFENLAEILNNFTLLFSATSATECVIKADMVKSSQVKRLWFDLALPRDIESVKMADLEIFCVDDLQEIIKEHKGVRDESAKKAHKILESYTRDFFTWLQTLSVEPIIKHIRYLAKQSSLKELDRAIKKGFLPSEYRQNVEKILHGAFNSFLHNPTMRLRQASESHQGDPIIEAMKSMFDIGDEVVMLSNYKCEKDTTIVKEDI</sequence>
<dbReference type="EMBL" id="UGHZ01000001">
    <property type="protein sequence ID" value="STP09528.1"/>
    <property type="molecule type" value="Genomic_DNA"/>
</dbReference>
<dbReference type="PIRSF" id="PIRSF000445">
    <property type="entry name" value="4pyrrol_synth_GluRdtase"/>
    <property type="match status" value="1"/>
</dbReference>
<evidence type="ECO:0000256" key="6">
    <source>
        <dbReference type="ARBA" id="ARBA00023244"/>
    </source>
</evidence>
<dbReference type="InterPro" id="IPR015895">
    <property type="entry name" value="4pyrrol_synth_GluRdtase_N"/>
</dbReference>
<feature type="active site" description="Nucleophile" evidence="8 9">
    <location>
        <position position="58"/>
    </location>
</feature>
<evidence type="ECO:0000256" key="1">
    <source>
        <dbReference type="ARBA" id="ARBA00005059"/>
    </source>
</evidence>
<dbReference type="EC" id="1.2.1.70" evidence="3 8"/>
<dbReference type="Pfam" id="PF01488">
    <property type="entry name" value="Shikimate_DH"/>
    <property type="match status" value="1"/>
</dbReference>
<evidence type="ECO:0000313" key="17">
    <source>
        <dbReference type="EMBL" id="STP09528.1"/>
    </source>
</evidence>
<accession>A0A377JP67</accession>
<dbReference type="GO" id="GO:0006782">
    <property type="term" value="P:protoporphyrinogen IX biosynthetic process"/>
    <property type="evidence" value="ECO:0007669"/>
    <property type="project" value="UniProtKB-UniRule"/>
</dbReference>
<dbReference type="SUPFAM" id="SSF69742">
    <property type="entry name" value="Glutamyl tRNA-reductase catalytic, N-terminal domain"/>
    <property type="match status" value="1"/>
</dbReference>
<dbReference type="SUPFAM" id="SSF69075">
    <property type="entry name" value="Glutamyl tRNA-reductase dimerization domain"/>
    <property type="match status" value="1"/>
</dbReference>
<dbReference type="HAMAP" id="MF_00087">
    <property type="entry name" value="Glu_tRNA_reductase"/>
    <property type="match status" value="1"/>
</dbReference>
<dbReference type="PANTHER" id="PTHR43120">
    <property type="entry name" value="GLUTAMYL-TRNA REDUCTASE 1, CHLOROPLASTIC"/>
    <property type="match status" value="1"/>
</dbReference>
<dbReference type="GO" id="GO:0050661">
    <property type="term" value="F:NADP binding"/>
    <property type="evidence" value="ECO:0007669"/>
    <property type="project" value="InterPro"/>
</dbReference>
<evidence type="ECO:0000256" key="7">
    <source>
        <dbReference type="ARBA" id="ARBA00047464"/>
    </source>
</evidence>
<dbReference type="Pfam" id="PF05201">
    <property type="entry name" value="GlutR_N"/>
    <property type="match status" value="1"/>
</dbReference>
<feature type="domain" description="Glutamyl-tRNA reductase N-terminal" evidence="16">
    <location>
        <begin position="14"/>
        <end position="164"/>
    </location>
</feature>
<dbReference type="InterPro" id="IPR006151">
    <property type="entry name" value="Shikm_DH/Glu-tRNA_Rdtase"/>
</dbReference>
<reference evidence="17 18" key="1">
    <citation type="submission" date="2018-06" db="EMBL/GenBank/DDBJ databases">
        <authorList>
            <consortium name="Pathogen Informatics"/>
            <person name="Doyle S."/>
        </authorList>
    </citation>
    <scope>NUCLEOTIDE SEQUENCE [LARGE SCALE GENOMIC DNA]</scope>
    <source>
        <strain evidence="17 18">NCTC12221</strain>
    </source>
</reference>
<evidence type="ECO:0000256" key="12">
    <source>
        <dbReference type="PIRSR" id="PIRSR000445-4"/>
    </source>
</evidence>
<dbReference type="CDD" id="cd05213">
    <property type="entry name" value="NAD_bind_Glutamyl_tRNA_reduct"/>
    <property type="match status" value="1"/>
</dbReference>
<feature type="binding site" evidence="8 11">
    <location>
        <begin position="201"/>
        <end position="206"/>
    </location>
    <ligand>
        <name>NADP(+)</name>
        <dbReference type="ChEBI" id="CHEBI:58349"/>
    </ligand>
</feature>
<evidence type="ECO:0000256" key="3">
    <source>
        <dbReference type="ARBA" id="ARBA00012970"/>
    </source>
</evidence>
<evidence type="ECO:0000256" key="2">
    <source>
        <dbReference type="ARBA" id="ARBA00005916"/>
    </source>
</evidence>
<comment type="subunit">
    <text evidence="8">Homodimer.</text>
</comment>
<evidence type="ECO:0000256" key="8">
    <source>
        <dbReference type="HAMAP-Rule" id="MF_00087"/>
    </source>
</evidence>
<dbReference type="NCBIfam" id="TIGR01035">
    <property type="entry name" value="hemA"/>
    <property type="match status" value="1"/>
</dbReference>
<feature type="binding site" evidence="8 10">
    <location>
        <position position="117"/>
    </location>
    <ligand>
        <name>substrate</name>
    </ligand>
</feature>
<dbReference type="InterPro" id="IPR015896">
    <property type="entry name" value="4pyrrol_synth_GluRdtase_dimer"/>
</dbReference>
<dbReference type="GO" id="GO:0008883">
    <property type="term" value="F:glutamyl-tRNA reductase activity"/>
    <property type="evidence" value="ECO:0007669"/>
    <property type="project" value="UniProtKB-UniRule"/>
</dbReference>
<comment type="catalytic activity">
    <reaction evidence="7 8 13">
        <text>(S)-4-amino-5-oxopentanoate + tRNA(Glu) + NADP(+) = L-glutamyl-tRNA(Glu) + NADPH + H(+)</text>
        <dbReference type="Rhea" id="RHEA:12344"/>
        <dbReference type="Rhea" id="RHEA-COMP:9663"/>
        <dbReference type="Rhea" id="RHEA-COMP:9680"/>
        <dbReference type="ChEBI" id="CHEBI:15378"/>
        <dbReference type="ChEBI" id="CHEBI:57501"/>
        <dbReference type="ChEBI" id="CHEBI:57783"/>
        <dbReference type="ChEBI" id="CHEBI:58349"/>
        <dbReference type="ChEBI" id="CHEBI:78442"/>
        <dbReference type="ChEBI" id="CHEBI:78520"/>
        <dbReference type="EC" id="1.2.1.70"/>
    </reaction>
</comment>
<dbReference type="PROSITE" id="PS00747">
    <property type="entry name" value="GLUTR"/>
    <property type="match status" value="1"/>
</dbReference>
<keyword evidence="4 8" id="KW-0521">NADP</keyword>
<dbReference type="Gene3D" id="3.30.460.30">
    <property type="entry name" value="Glutamyl-tRNA reductase, N-terminal domain"/>
    <property type="match status" value="1"/>
</dbReference>
<evidence type="ECO:0000259" key="16">
    <source>
        <dbReference type="Pfam" id="PF05201"/>
    </source>
</evidence>
<evidence type="ECO:0000313" key="18">
    <source>
        <dbReference type="Proteomes" id="UP000255335"/>
    </source>
</evidence>
<comment type="pathway">
    <text evidence="1 8 13">Porphyrin-containing compound metabolism; protoporphyrin-IX biosynthesis; 5-aminolevulinate from L-glutamyl-tRNA(Glu): step 1/2.</text>
</comment>
<dbReference type="Proteomes" id="UP000255335">
    <property type="component" value="Unassembled WGS sequence"/>
</dbReference>
<evidence type="ECO:0000256" key="13">
    <source>
        <dbReference type="RuleBase" id="RU000584"/>
    </source>
</evidence>
<evidence type="ECO:0000259" key="15">
    <source>
        <dbReference type="Pfam" id="PF01488"/>
    </source>
</evidence>
<evidence type="ECO:0000259" key="14">
    <source>
        <dbReference type="Pfam" id="PF00745"/>
    </source>
</evidence>
<dbReference type="AlphaFoldDB" id="A0A377JP67"/>
<evidence type="ECO:0000256" key="10">
    <source>
        <dbReference type="PIRSR" id="PIRSR000445-2"/>
    </source>
</evidence>
<name>A0A377JP67_9HELI</name>
<evidence type="ECO:0000256" key="9">
    <source>
        <dbReference type="PIRSR" id="PIRSR000445-1"/>
    </source>
</evidence>
<dbReference type="Pfam" id="PF00745">
    <property type="entry name" value="GlutR_dimer"/>
    <property type="match status" value="1"/>
</dbReference>
<dbReference type="PANTHER" id="PTHR43120:SF1">
    <property type="entry name" value="GLUTAMYL-TRNA REDUCTASE 1, CHLOROPLASTIC"/>
    <property type="match status" value="1"/>
</dbReference>
<feature type="binding site" evidence="8 10">
    <location>
        <begin position="57"/>
        <end position="60"/>
    </location>
    <ligand>
        <name>substrate</name>
    </ligand>
</feature>
<dbReference type="FunFam" id="3.30.460.30:FF:000001">
    <property type="entry name" value="Glutamyl-tRNA reductase"/>
    <property type="match status" value="1"/>
</dbReference>
<proteinExistence type="inferred from homology"/>
<dbReference type="UniPathway" id="UPA00251">
    <property type="reaction ID" value="UER00316"/>
</dbReference>
<dbReference type="InterPro" id="IPR036291">
    <property type="entry name" value="NAD(P)-bd_dom_sf"/>
</dbReference>
<feature type="domain" description="Tetrapyrrole biosynthesis glutamyl-tRNA reductase dimerisation" evidence="14">
    <location>
        <begin position="327"/>
        <end position="425"/>
    </location>
</feature>
<feature type="site" description="Important for activity" evidence="8 12">
    <location>
        <position position="107"/>
    </location>
</feature>
<comment type="function">
    <text evidence="8">Catalyzes the NADPH-dependent reduction of glutamyl-tRNA(Glu) to glutamate 1-semialdehyde (GSA).</text>
</comment>
<evidence type="ECO:0000256" key="4">
    <source>
        <dbReference type="ARBA" id="ARBA00022857"/>
    </source>
</evidence>
<dbReference type="SUPFAM" id="SSF51735">
    <property type="entry name" value="NAD(P)-binding Rossmann-fold domains"/>
    <property type="match status" value="1"/>
</dbReference>